<dbReference type="AlphaFoldDB" id="A0A914WFA3"/>
<dbReference type="SUPFAM" id="SSF52799">
    <property type="entry name" value="(Phosphotyrosine protein) phosphatases II"/>
    <property type="match status" value="1"/>
</dbReference>
<dbReference type="GO" id="GO:0019903">
    <property type="term" value="F:protein phosphatase binding"/>
    <property type="evidence" value="ECO:0007669"/>
    <property type="project" value="TreeGrafter"/>
</dbReference>
<evidence type="ECO:0000256" key="1">
    <source>
        <dbReference type="ARBA" id="ARBA00007471"/>
    </source>
</evidence>
<keyword evidence="3" id="KW-1185">Reference proteome</keyword>
<dbReference type="SUPFAM" id="SSF50729">
    <property type="entry name" value="PH domain-like"/>
    <property type="match status" value="1"/>
</dbReference>
<dbReference type="WBParaSite" id="PSAMB.scaffold3962size16223.g23004.t1">
    <property type="protein sequence ID" value="PSAMB.scaffold3962size16223.g23004.t1"/>
    <property type="gene ID" value="PSAMB.scaffold3962size16223.g23004"/>
</dbReference>
<dbReference type="InterPro" id="IPR029021">
    <property type="entry name" value="Prot-tyrosine_phosphatase-like"/>
</dbReference>
<dbReference type="Pfam" id="PF06602">
    <property type="entry name" value="Myotub-related"/>
    <property type="match status" value="1"/>
</dbReference>
<protein>
    <submittedName>
        <fullName evidence="4">Myotubularin phosphatase domain-containing protein</fullName>
    </submittedName>
</protein>
<feature type="domain" description="Myotubularin phosphatase" evidence="2">
    <location>
        <begin position="138"/>
        <end position="523"/>
    </location>
</feature>
<dbReference type="PROSITE" id="PS51339">
    <property type="entry name" value="PPASE_MYOTUBULARIN"/>
    <property type="match status" value="1"/>
</dbReference>
<evidence type="ECO:0000313" key="3">
    <source>
        <dbReference type="Proteomes" id="UP000887566"/>
    </source>
</evidence>
<organism evidence="3 4">
    <name type="scientific">Plectus sambesii</name>
    <dbReference type="NCBI Taxonomy" id="2011161"/>
    <lineage>
        <taxon>Eukaryota</taxon>
        <taxon>Metazoa</taxon>
        <taxon>Ecdysozoa</taxon>
        <taxon>Nematoda</taxon>
        <taxon>Chromadorea</taxon>
        <taxon>Plectida</taxon>
        <taxon>Plectina</taxon>
        <taxon>Plectoidea</taxon>
        <taxon>Plectidae</taxon>
        <taxon>Plectus</taxon>
    </lineage>
</organism>
<dbReference type="InterPro" id="IPR030564">
    <property type="entry name" value="Myotubularin"/>
</dbReference>
<proteinExistence type="inferred from homology"/>
<dbReference type="Gene3D" id="2.30.29.30">
    <property type="entry name" value="Pleckstrin-homology domain (PH domain)/Phosphotyrosine-binding domain (PTB)"/>
    <property type="match status" value="1"/>
</dbReference>
<dbReference type="InterPro" id="IPR010569">
    <property type="entry name" value="Myotubularin-like_Pase_dom"/>
</dbReference>
<evidence type="ECO:0000313" key="4">
    <source>
        <dbReference type="WBParaSite" id="PSAMB.scaffold3962size16223.g23004.t1"/>
    </source>
</evidence>
<dbReference type="PANTHER" id="PTHR10807:SF73">
    <property type="entry name" value="LD06050P"/>
    <property type="match status" value="1"/>
</dbReference>
<dbReference type="Proteomes" id="UP000887566">
    <property type="component" value="Unplaced"/>
</dbReference>
<sequence>MELAEAIERSRVNDVFLRKGPRTPQPGSLALTGHHLIFSPAVDAATAARSPNAHVDELWLLHSAVDRVASEAISRDNPSKGGLLTLKCKNFMMCVFEISKLDDCEAVARSIETLSNLNDVRLEYPFFYRCSFTVLDDGWTAFDAEQEFARLQVRSDAWRLSFVNKDFRVCPSYPEAVIVPKGIGDDYLRSSASFREDGRFPVLSYYHRDTRSSILRCSQPLVGPNGRRSKEDEAILNSLLGAAAKGYIIDTRSLNAANSARSRGGGSEPKQNYSRWSYVHRPVPRWKELHDALSKLVEACNDSSASSDRWLSKLGGCGWLQAVADTLTCACVVAQCVDREGSDDSRETEVPVIVHGAEGTDSTLLVTSLSTLLLDADARTVRGFEGLIEREWIAAGHPFWLRCAHGAYATGAITGPFEAPTFLLFLDCVWQVYQQFPCSFEFTEEFLIFLFEHAYASEFGSFLGNCEKEKAEYGIKKSTVSLWSFVNNPDVLQKFFNALYEPNESPLWPCVAPQSIMLWERLFLRWQRDWTHADGAQATVMQWKSREKELQSKVLVMRRQLVELSKEAQLYQQTQLINSLQVSDH</sequence>
<evidence type="ECO:0000259" key="2">
    <source>
        <dbReference type="PROSITE" id="PS51339"/>
    </source>
</evidence>
<dbReference type="GO" id="GO:0005737">
    <property type="term" value="C:cytoplasm"/>
    <property type="evidence" value="ECO:0007669"/>
    <property type="project" value="TreeGrafter"/>
</dbReference>
<dbReference type="GO" id="GO:0010507">
    <property type="term" value="P:negative regulation of autophagy"/>
    <property type="evidence" value="ECO:0007669"/>
    <property type="project" value="TreeGrafter"/>
</dbReference>
<dbReference type="PANTHER" id="PTHR10807">
    <property type="entry name" value="MYOTUBULARIN-RELATED"/>
    <property type="match status" value="1"/>
</dbReference>
<comment type="similarity">
    <text evidence="1">Belongs to the protein-tyrosine phosphatase family. Non-receptor class myotubularin subfamily.</text>
</comment>
<dbReference type="InterPro" id="IPR011993">
    <property type="entry name" value="PH-like_dom_sf"/>
</dbReference>
<reference evidence="4" key="1">
    <citation type="submission" date="2022-11" db="UniProtKB">
        <authorList>
            <consortium name="WormBaseParasite"/>
        </authorList>
    </citation>
    <scope>IDENTIFICATION</scope>
</reference>
<dbReference type="InterPro" id="IPR048994">
    <property type="entry name" value="PH-GRAM_MTMR6-9"/>
</dbReference>
<accession>A0A914WFA3</accession>
<dbReference type="GO" id="GO:0046856">
    <property type="term" value="P:phosphatidylinositol dephosphorylation"/>
    <property type="evidence" value="ECO:0007669"/>
    <property type="project" value="TreeGrafter"/>
</dbReference>
<dbReference type="Pfam" id="PF21098">
    <property type="entry name" value="PH-GRAM_MTMR6-like"/>
    <property type="match status" value="1"/>
</dbReference>
<name>A0A914WFA3_9BILA</name>